<feature type="region of interest" description="Disordered" evidence="1">
    <location>
        <begin position="496"/>
        <end position="518"/>
    </location>
</feature>
<reference evidence="2 3" key="1">
    <citation type="journal article" date="2018" name="PLoS Genet.">
        <title>Population sequencing reveals clonal diversity and ancestral inbreeding in the grapevine cultivar Chardonnay.</title>
        <authorList>
            <person name="Roach M.J."/>
            <person name="Johnson D.L."/>
            <person name="Bohlmann J."/>
            <person name="van Vuuren H.J."/>
            <person name="Jones S.J."/>
            <person name="Pretorius I.S."/>
            <person name="Schmidt S.A."/>
            <person name="Borneman A.R."/>
        </authorList>
    </citation>
    <scope>NUCLEOTIDE SEQUENCE [LARGE SCALE GENOMIC DNA]</scope>
    <source>
        <strain evidence="3">cv. Chardonnay</strain>
        <tissue evidence="2">Leaf</tissue>
    </source>
</reference>
<dbReference type="Proteomes" id="UP000288805">
    <property type="component" value="Unassembled WGS sequence"/>
</dbReference>
<dbReference type="AlphaFoldDB" id="A0A438IC65"/>
<feature type="compositionally biased region" description="Basic and acidic residues" evidence="1">
    <location>
        <begin position="496"/>
        <end position="517"/>
    </location>
</feature>
<organism evidence="2 3">
    <name type="scientific">Vitis vinifera</name>
    <name type="common">Grape</name>
    <dbReference type="NCBI Taxonomy" id="29760"/>
    <lineage>
        <taxon>Eukaryota</taxon>
        <taxon>Viridiplantae</taxon>
        <taxon>Streptophyta</taxon>
        <taxon>Embryophyta</taxon>
        <taxon>Tracheophyta</taxon>
        <taxon>Spermatophyta</taxon>
        <taxon>Magnoliopsida</taxon>
        <taxon>eudicotyledons</taxon>
        <taxon>Gunneridae</taxon>
        <taxon>Pentapetalae</taxon>
        <taxon>rosids</taxon>
        <taxon>Vitales</taxon>
        <taxon>Vitaceae</taxon>
        <taxon>Viteae</taxon>
        <taxon>Vitis</taxon>
    </lineage>
</organism>
<evidence type="ECO:0000256" key="1">
    <source>
        <dbReference type="SAM" id="MobiDB-lite"/>
    </source>
</evidence>
<sequence length="555" mass="62678">MRVKLELKMEQIWRLIGRLVDAEGLATGYIDVWEHFGGDRHIDADWSPIIEGLYSSELDFMDICAIILRDFTVGNPLGCRGSACVEVMTTLHGSAPSFRRCAEGCVPSEGMIASTRDPLKSISLLFRATLVLSIDTFGLGSTSWIRVRGRLIRESDRRSDQRDMDSQIVIIDQFVAAMTSIQEAIASLGWKIDGQHAQRRLRHLGTSDEAITWEDFDGAPVASLSTKIMMPEIERYIGIGCPRIHLRLYSMIMRAHGLDEAQMVMFFLVPKWCDTMLERVKGIETEVERLGHLIYLPLEGEDFTVGQTSGFYYSQSSRVQYRPRAPHQSYDQTQSSADLCFFCFEDLEAVFIVGYAIEPSASETHRGRIVDGSHSKPLPRPIPPWFRMNLHYAYHKWPGHETDRYTAMRHAIQDLIDQSVDHLSRVTLGPQMFTPFRLVPEATSVQTATVEPLTFPHYSVQTPFVFIPDVDEVQTPYIDDAHTSVVQYVIPGRRIDSSLEPNQSRDYHHPRGIDSHGKGHRVPSVLLDNGSTLNVCPLATAIALDYEPFDFGPST</sequence>
<gene>
    <name evidence="2" type="ORF">CK203_037839</name>
</gene>
<evidence type="ECO:0000313" key="3">
    <source>
        <dbReference type="Proteomes" id="UP000288805"/>
    </source>
</evidence>
<comment type="caution">
    <text evidence="2">The sequence shown here is derived from an EMBL/GenBank/DDBJ whole genome shotgun (WGS) entry which is preliminary data.</text>
</comment>
<dbReference type="EMBL" id="QGNW01000122">
    <property type="protein sequence ID" value="RVW94291.1"/>
    <property type="molecule type" value="Genomic_DNA"/>
</dbReference>
<proteinExistence type="predicted"/>
<protein>
    <submittedName>
        <fullName evidence="2">Uncharacterized protein</fullName>
    </submittedName>
</protein>
<evidence type="ECO:0000313" key="2">
    <source>
        <dbReference type="EMBL" id="RVW94291.1"/>
    </source>
</evidence>
<accession>A0A438IC65</accession>
<name>A0A438IC65_VITVI</name>